<evidence type="ECO:0000313" key="1">
    <source>
        <dbReference type="EMBL" id="GAU94031.1"/>
    </source>
</evidence>
<comment type="caution">
    <text evidence="1">The sequence shown here is derived from an EMBL/GenBank/DDBJ whole genome shotgun (WGS) entry which is preliminary data.</text>
</comment>
<accession>A0A1D1UX22</accession>
<sequence length="156" mass="17430">MLLRNFFAPSSSIFHTGFGFIFIFGVHRSNDFVSQTTQNDEATIVTTSYYAANVELLRSWNGLMMEVLLDFGRYLQDVVKTDPSQKNIRQAASGPGNCQEVPIVSSTEPFRSSWTRTGSLLTRLPVASKVAVTDKNVRDKIMQSRENCIAVLNIVC</sequence>
<protein>
    <submittedName>
        <fullName evidence="1">Uncharacterized protein</fullName>
    </submittedName>
</protein>
<dbReference type="AlphaFoldDB" id="A0A1D1UX22"/>
<gene>
    <name evidence="1" type="primary">RvY_05879</name>
    <name evidence="1" type="synonym">RvY_05879.1</name>
    <name evidence="1" type="ORF">RvY_05879-1</name>
</gene>
<dbReference type="EMBL" id="BDGG01000002">
    <property type="protein sequence ID" value="GAU94031.1"/>
    <property type="molecule type" value="Genomic_DNA"/>
</dbReference>
<proteinExistence type="predicted"/>
<reference evidence="1 2" key="1">
    <citation type="journal article" date="2016" name="Nat. Commun.">
        <title>Extremotolerant tardigrade genome and improved radiotolerance of human cultured cells by tardigrade-unique protein.</title>
        <authorList>
            <person name="Hashimoto T."/>
            <person name="Horikawa D.D."/>
            <person name="Saito Y."/>
            <person name="Kuwahara H."/>
            <person name="Kozuka-Hata H."/>
            <person name="Shin-I T."/>
            <person name="Minakuchi Y."/>
            <person name="Ohishi K."/>
            <person name="Motoyama A."/>
            <person name="Aizu T."/>
            <person name="Enomoto A."/>
            <person name="Kondo K."/>
            <person name="Tanaka S."/>
            <person name="Hara Y."/>
            <person name="Koshikawa S."/>
            <person name="Sagara H."/>
            <person name="Miura T."/>
            <person name="Yokobori S."/>
            <person name="Miyagawa K."/>
            <person name="Suzuki Y."/>
            <person name="Kubo T."/>
            <person name="Oyama M."/>
            <person name="Kohara Y."/>
            <person name="Fujiyama A."/>
            <person name="Arakawa K."/>
            <person name="Katayama T."/>
            <person name="Toyoda A."/>
            <person name="Kunieda T."/>
        </authorList>
    </citation>
    <scope>NUCLEOTIDE SEQUENCE [LARGE SCALE GENOMIC DNA]</scope>
    <source>
        <strain evidence="1 2">YOKOZUNA-1</strain>
    </source>
</reference>
<name>A0A1D1UX22_RAMVA</name>
<dbReference type="Proteomes" id="UP000186922">
    <property type="component" value="Unassembled WGS sequence"/>
</dbReference>
<organism evidence="1 2">
    <name type="scientific">Ramazzottius varieornatus</name>
    <name type="common">Water bear</name>
    <name type="synonym">Tardigrade</name>
    <dbReference type="NCBI Taxonomy" id="947166"/>
    <lineage>
        <taxon>Eukaryota</taxon>
        <taxon>Metazoa</taxon>
        <taxon>Ecdysozoa</taxon>
        <taxon>Tardigrada</taxon>
        <taxon>Eutardigrada</taxon>
        <taxon>Parachela</taxon>
        <taxon>Hypsibioidea</taxon>
        <taxon>Ramazzottiidae</taxon>
        <taxon>Ramazzottius</taxon>
    </lineage>
</organism>
<keyword evidence="2" id="KW-1185">Reference proteome</keyword>
<evidence type="ECO:0000313" key="2">
    <source>
        <dbReference type="Proteomes" id="UP000186922"/>
    </source>
</evidence>